<dbReference type="Pfam" id="PF13432">
    <property type="entry name" value="TPR_16"/>
    <property type="match status" value="1"/>
</dbReference>
<evidence type="ECO:0000256" key="1">
    <source>
        <dbReference type="ARBA" id="ARBA00022737"/>
    </source>
</evidence>
<keyword evidence="6" id="KW-1185">Reference proteome</keyword>
<accession>A0A2R8AC00</accession>
<evidence type="ECO:0000256" key="4">
    <source>
        <dbReference type="SAM" id="SignalP"/>
    </source>
</evidence>
<feature type="signal peptide" evidence="4">
    <location>
        <begin position="1"/>
        <end position="23"/>
    </location>
</feature>
<dbReference type="PANTHER" id="PTHR44858">
    <property type="entry name" value="TETRATRICOPEPTIDE REPEAT PROTEIN 6"/>
    <property type="match status" value="1"/>
</dbReference>
<dbReference type="SMART" id="SM00028">
    <property type="entry name" value="TPR"/>
    <property type="match status" value="3"/>
</dbReference>
<evidence type="ECO:0000313" key="5">
    <source>
        <dbReference type="EMBL" id="SPF29731.1"/>
    </source>
</evidence>
<feature type="repeat" description="TPR" evidence="3">
    <location>
        <begin position="95"/>
        <end position="128"/>
    </location>
</feature>
<dbReference type="EMBL" id="OMKW01000002">
    <property type="protein sequence ID" value="SPF29731.1"/>
    <property type="molecule type" value="Genomic_DNA"/>
</dbReference>
<dbReference type="AlphaFoldDB" id="A0A2R8AC00"/>
<dbReference type="InterPro" id="IPR019734">
    <property type="entry name" value="TPR_rpt"/>
</dbReference>
<reference evidence="5 6" key="1">
    <citation type="submission" date="2018-03" db="EMBL/GenBank/DDBJ databases">
        <authorList>
            <person name="Keele B.F."/>
        </authorList>
    </citation>
    <scope>NUCLEOTIDE SEQUENCE [LARGE SCALE GENOMIC DNA]</scope>
    <source>
        <strain evidence="5 6">CeCT 8812</strain>
    </source>
</reference>
<dbReference type="OrthoDB" id="9815010at2"/>
<dbReference type="InterPro" id="IPR050498">
    <property type="entry name" value="Ycf3"/>
</dbReference>
<keyword evidence="4" id="KW-0732">Signal</keyword>
<dbReference type="RefSeq" id="WP_108782403.1">
    <property type="nucleotide sequence ID" value="NZ_OMKW01000002.1"/>
</dbReference>
<feature type="chain" id="PRO_5015338371" evidence="4">
    <location>
        <begin position="24"/>
        <end position="181"/>
    </location>
</feature>
<name>A0A2R8AC00_9RHOB</name>
<evidence type="ECO:0000256" key="3">
    <source>
        <dbReference type="PROSITE-ProRule" id="PRU00339"/>
    </source>
</evidence>
<keyword evidence="2 3" id="KW-0802">TPR repeat</keyword>
<dbReference type="SUPFAM" id="SSF48452">
    <property type="entry name" value="TPR-like"/>
    <property type="match status" value="1"/>
</dbReference>
<sequence>MRQVSIALVALAVTLTSTMPAFAQRTLSELLAELSDPEAQDIEGIESAIVRRWSDSGSEAIDLLVDRGEAALEADDLILAVEHFTAAIDHAPGHAQAWNGRATTFYLQGEYALALSDIRMVLALNPQHFGALTGLGFTLEAMGDFVRAEEALRYAQDVNPHSESVVEALERLELLNAGTSL</sequence>
<evidence type="ECO:0000313" key="6">
    <source>
        <dbReference type="Proteomes" id="UP000244932"/>
    </source>
</evidence>
<gene>
    <name evidence="5" type="ORF">POI8812_02047</name>
</gene>
<dbReference type="Gene3D" id="1.25.40.10">
    <property type="entry name" value="Tetratricopeptide repeat domain"/>
    <property type="match status" value="1"/>
</dbReference>
<dbReference type="PROSITE" id="PS50005">
    <property type="entry name" value="TPR"/>
    <property type="match status" value="1"/>
</dbReference>
<proteinExistence type="predicted"/>
<dbReference type="Proteomes" id="UP000244932">
    <property type="component" value="Unassembled WGS sequence"/>
</dbReference>
<dbReference type="InterPro" id="IPR011990">
    <property type="entry name" value="TPR-like_helical_dom_sf"/>
</dbReference>
<organism evidence="5 6">
    <name type="scientific">Pontivivens insulae</name>
    <dbReference type="NCBI Taxonomy" id="1639689"/>
    <lineage>
        <taxon>Bacteria</taxon>
        <taxon>Pseudomonadati</taxon>
        <taxon>Pseudomonadota</taxon>
        <taxon>Alphaproteobacteria</taxon>
        <taxon>Rhodobacterales</taxon>
        <taxon>Paracoccaceae</taxon>
        <taxon>Pontivivens</taxon>
    </lineage>
</organism>
<dbReference type="PANTHER" id="PTHR44858:SF1">
    <property type="entry name" value="UDP-N-ACETYLGLUCOSAMINE--PEPTIDE N-ACETYLGLUCOSAMINYLTRANSFERASE SPINDLY-RELATED"/>
    <property type="match status" value="1"/>
</dbReference>
<keyword evidence="1" id="KW-0677">Repeat</keyword>
<evidence type="ECO:0000256" key="2">
    <source>
        <dbReference type="ARBA" id="ARBA00022803"/>
    </source>
</evidence>
<protein>
    <submittedName>
        <fullName evidence="5">Uncharacterized protein</fullName>
    </submittedName>
</protein>